<dbReference type="Gene3D" id="1.10.730.10">
    <property type="entry name" value="Isoleucyl-tRNA Synthetase, Domain 1"/>
    <property type="match status" value="1"/>
</dbReference>
<keyword evidence="6 9" id="KW-0175">Coiled coil</keyword>
<feature type="coiled-coil region" evidence="9">
    <location>
        <begin position="803"/>
        <end position="872"/>
    </location>
</feature>
<dbReference type="AlphaFoldDB" id="A0A9Q4KL55"/>
<dbReference type="InterPro" id="IPR019499">
    <property type="entry name" value="Val-tRNA_synth_tRNA-bd"/>
</dbReference>
<dbReference type="PANTHER" id="PTHR11946:SF93">
    <property type="entry name" value="VALINE--TRNA LIGASE, CHLOROPLASTIC_MITOCHONDRIAL 2"/>
    <property type="match status" value="1"/>
</dbReference>
<dbReference type="Gene3D" id="3.40.50.620">
    <property type="entry name" value="HUPs"/>
    <property type="match status" value="3"/>
</dbReference>
<evidence type="ECO:0000256" key="8">
    <source>
        <dbReference type="ARBA" id="ARBA00047552"/>
    </source>
</evidence>
<keyword evidence="2 9" id="KW-0436">Ligase</keyword>
<evidence type="ECO:0000256" key="4">
    <source>
        <dbReference type="ARBA" id="ARBA00022840"/>
    </source>
</evidence>
<dbReference type="RefSeq" id="WP_269484838.1">
    <property type="nucleotide sequence ID" value="NZ_JAPXGO010000004.1"/>
</dbReference>
<dbReference type="InterPro" id="IPR013155">
    <property type="entry name" value="M/V/L/I-tRNA-synth_anticd-bd"/>
</dbReference>
<feature type="short sequence motif" description="'KMSKS' region" evidence="9">
    <location>
        <begin position="531"/>
        <end position="535"/>
    </location>
</feature>
<dbReference type="InterPro" id="IPR009008">
    <property type="entry name" value="Val/Leu/Ile-tRNA-synth_edit"/>
</dbReference>
<evidence type="ECO:0000259" key="11">
    <source>
        <dbReference type="Pfam" id="PF08264"/>
    </source>
</evidence>
<proteinExistence type="inferred from homology"/>
<dbReference type="InterPro" id="IPR009080">
    <property type="entry name" value="tRNAsynth_Ia_anticodon-bd"/>
</dbReference>
<dbReference type="Pfam" id="PF08264">
    <property type="entry name" value="Anticodon_1"/>
    <property type="match status" value="1"/>
</dbReference>
<dbReference type="InterPro" id="IPR037118">
    <property type="entry name" value="Val-tRNA_synth_C_sf"/>
</dbReference>
<evidence type="ECO:0000256" key="5">
    <source>
        <dbReference type="ARBA" id="ARBA00022917"/>
    </source>
</evidence>
<comment type="function">
    <text evidence="9">Catalyzes the attachment of valine to tRNA(Val). As ValRS can inadvertently accommodate and process structurally similar amino acids such as threonine, to avoid such errors, it has a 'posttransfer' editing activity that hydrolyzes mischarged Thr-tRNA(Val) in a tRNA-dependent manner.</text>
</comment>
<dbReference type="PROSITE" id="PS00178">
    <property type="entry name" value="AA_TRNA_LIGASE_I"/>
    <property type="match status" value="1"/>
</dbReference>
<feature type="binding site" evidence="9">
    <location>
        <position position="534"/>
    </location>
    <ligand>
        <name>ATP</name>
        <dbReference type="ChEBI" id="CHEBI:30616"/>
    </ligand>
</feature>
<dbReference type="FunFam" id="3.90.740.10:FF:000005">
    <property type="entry name" value="Valine--tRNA ligase, mitochondrial"/>
    <property type="match status" value="1"/>
</dbReference>
<gene>
    <name evidence="9" type="primary">valS</name>
    <name evidence="13" type="ORF">O6B32_06325</name>
</gene>
<dbReference type="NCBIfam" id="NF004349">
    <property type="entry name" value="PRK05729.1"/>
    <property type="match status" value="1"/>
</dbReference>
<dbReference type="FunFam" id="3.40.50.620:FF:000382">
    <property type="entry name" value="Valine--tRNA ligase"/>
    <property type="match status" value="1"/>
</dbReference>
<comment type="domain">
    <text evidence="9">ValRS has two distinct active sites: one for aminoacylation and one for editing. The misactivated threonine is translocated from the active site to the editing site.</text>
</comment>
<organism evidence="13 14">
    <name type="scientific">Campylobacter ureolyticus</name>
    <dbReference type="NCBI Taxonomy" id="827"/>
    <lineage>
        <taxon>Bacteria</taxon>
        <taxon>Pseudomonadati</taxon>
        <taxon>Campylobacterota</taxon>
        <taxon>Epsilonproteobacteria</taxon>
        <taxon>Campylobacterales</taxon>
        <taxon>Campylobacteraceae</taxon>
        <taxon>Campylobacter</taxon>
    </lineage>
</organism>
<comment type="caution">
    <text evidence="13">The sequence shown here is derived from an EMBL/GenBank/DDBJ whole genome shotgun (WGS) entry which is preliminary data.</text>
</comment>
<dbReference type="CDD" id="cd07962">
    <property type="entry name" value="Anticodon_Ia_Val"/>
    <property type="match status" value="1"/>
</dbReference>
<feature type="short sequence motif" description="'HIGH' region" evidence="9">
    <location>
        <begin position="44"/>
        <end position="54"/>
    </location>
</feature>
<evidence type="ECO:0000256" key="1">
    <source>
        <dbReference type="ARBA" id="ARBA00022490"/>
    </source>
</evidence>
<dbReference type="Pfam" id="PF00133">
    <property type="entry name" value="tRNA-synt_1"/>
    <property type="match status" value="1"/>
</dbReference>
<keyword evidence="4 9" id="KW-0067">ATP-binding</keyword>
<keyword evidence="1 9" id="KW-0963">Cytoplasm</keyword>
<feature type="domain" description="Valyl-tRNA synthetase tRNA-binding arm" evidence="12">
    <location>
        <begin position="805"/>
        <end position="869"/>
    </location>
</feature>
<protein>
    <recommendedName>
        <fullName evidence="9">Valine--tRNA ligase</fullName>
        <ecNumber evidence="9">6.1.1.9</ecNumber>
    </recommendedName>
    <alternativeName>
        <fullName evidence="9">Valyl-tRNA synthetase</fullName>
        <shortName evidence="9">ValRS</shortName>
    </alternativeName>
</protein>
<keyword evidence="3 9" id="KW-0547">Nucleotide-binding</keyword>
<dbReference type="Pfam" id="PF10458">
    <property type="entry name" value="Val_tRNA-synt_C"/>
    <property type="match status" value="1"/>
</dbReference>
<comment type="domain">
    <text evidence="9">The C-terminal coiled-coil domain is crucial for aminoacylation activity.</text>
</comment>
<evidence type="ECO:0000256" key="2">
    <source>
        <dbReference type="ARBA" id="ARBA00022598"/>
    </source>
</evidence>
<evidence type="ECO:0000313" key="13">
    <source>
        <dbReference type="EMBL" id="MCZ6160092.1"/>
    </source>
</evidence>
<dbReference type="GO" id="GO:0005524">
    <property type="term" value="F:ATP binding"/>
    <property type="evidence" value="ECO:0007669"/>
    <property type="project" value="UniProtKB-UniRule"/>
</dbReference>
<keyword evidence="7 9" id="KW-0030">Aminoacyl-tRNA synthetase</keyword>
<feature type="domain" description="Methionyl/Valyl/Leucyl/Isoleucyl-tRNA synthetase anticodon-binding" evidence="11">
    <location>
        <begin position="614"/>
        <end position="746"/>
    </location>
</feature>
<dbReference type="InterPro" id="IPR002303">
    <property type="entry name" value="Valyl-tRNA_ligase"/>
</dbReference>
<evidence type="ECO:0000256" key="3">
    <source>
        <dbReference type="ARBA" id="ARBA00022741"/>
    </source>
</evidence>
<keyword evidence="5 9" id="KW-0648">Protein biosynthesis</keyword>
<dbReference type="InterPro" id="IPR002300">
    <property type="entry name" value="aa-tRNA-synth_Ia"/>
</dbReference>
<dbReference type="SUPFAM" id="SSF52374">
    <property type="entry name" value="Nucleotidylyl transferase"/>
    <property type="match status" value="1"/>
</dbReference>
<dbReference type="GO" id="GO:0002161">
    <property type="term" value="F:aminoacyl-tRNA deacylase activity"/>
    <property type="evidence" value="ECO:0007669"/>
    <property type="project" value="InterPro"/>
</dbReference>
<dbReference type="NCBIfam" id="TIGR00422">
    <property type="entry name" value="valS"/>
    <property type="match status" value="1"/>
</dbReference>
<dbReference type="GO" id="GO:0005829">
    <property type="term" value="C:cytosol"/>
    <property type="evidence" value="ECO:0007669"/>
    <property type="project" value="TreeGrafter"/>
</dbReference>
<accession>A0A9Q4KL55</accession>
<dbReference type="SUPFAM" id="SSF46589">
    <property type="entry name" value="tRNA-binding arm"/>
    <property type="match status" value="1"/>
</dbReference>
<comment type="catalytic activity">
    <reaction evidence="8 9">
        <text>tRNA(Val) + L-valine + ATP = L-valyl-tRNA(Val) + AMP + diphosphate</text>
        <dbReference type="Rhea" id="RHEA:10704"/>
        <dbReference type="Rhea" id="RHEA-COMP:9672"/>
        <dbReference type="Rhea" id="RHEA-COMP:9708"/>
        <dbReference type="ChEBI" id="CHEBI:30616"/>
        <dbReference type="ChEBI" id="CHEBI:33019"/>
        <dbReference type="ChEBI" id="CHEBI:57762"/>
        <dbReference type="ChEBI" id="CHEBI:78442"/>
        <dbReference type="ChEBI" id="CHEBI:78537"/>
        <dbReference type="ChEBI" id="CHEBI:456215"/>
        <dbReference type="EC" id="6.1.1.9"/>
    </reaction>
</comment>
<name>A0A9Q4KL55_9BACT</name>
<dbReference type="GO" id="GO:0004832">
    <property type="term" value="F:valine-tRNA ligase activity"/>
    <property type="evidence" value="ECO:0007669"/>
    <property type="project" value="UniProtKB-UniRule"/>
</dbReference>
<dbReference type="HAMAP" id="MF_02004">
    <property type="entry name" value="Val_tRNA_synth_type1"/>
    <property type="match status" value="1"/>
</dbReference>
<reference evidence="13" key="1">
    <citation type="submission" date="2022-12" db="EMBL/GenBank/DDBJ databases">
        <title>Species Delineation and Comparative Genomics within the Campylobacter ureolyticus Complex.</title>
        <authorList>
            <person name="Maki J."/>
            <person name="Howard M."/>
            <person name="Connelly S."/>
            <person name="Hardy D.J."/>
            <person name="Cameron A."/>
        </authorList>
    </citation>
    <scope>NUCLEOTIDE SEQUENCE</scope>
    <source>
        <strain evidence="13">URMC_787</strain>
    </source>
</reference>
<dbReference type="PRINTS" id="PR00986">
    <property type="entry name" value="TRNASYNTHVAL"/>
</dbReference>
<dbReference type="Gene3D" id="3.90.740.10">
    <property type="entry name" value="Valyl/Leucyl/Isoleucyl-tRNA synthetase, editing domain"/>
    <property type="match status" value="1"/>
</dbReference>
<dbReference type="SUPFAM" id="SSF50677">
    <property type="entry name" value="ValRS/IleRS/LeuRS editing domain"/>
    <property type="match status" value="1"/>
</dbReference>
<comment type="subunit">
    <text evidence="9">Monomer.</text>
</comment>
<evidence type="ECO:0000259" key="10">
    <source>
        <dbReference type="Pfam" id="PF00133"/>
    </source>
</evidence>
<sequence>MDFYNPKDIEEKYYQICENRGYFEVDGNKNIQNGKKFCIMMPPPNVTGVLHIGHSLTFTLQDIMTRYKRMDGFKTLYQPGMDHAGIATQNVVEKKLLAKGITKESLGREKFVDEIWKWKEESGGTILKQMRKLGITPAWSRLRFTMDDGLKSAVRKAFVNLYNSGLIIRGNYMVNWCTHDGALSDVEVEHKEHVGKLYYLRYFLKDSDEFVVVATTRPETYFGDTAVMINPNDERYTSLIGKKVVLPLIGREIPIIADEHVDMSFGTGVVKVTPAHDQNDYEVGNRHNLEFITIFDEKGILNDECGEFKGLERLDAREKVVAKLQEIGNVEKTEDYTNQVGYCYRCKNIVEPYISKQWFVKKEIATDAIKAVNNGEAQFFPAHWINSFNAWMRELKDWCISRQLWWGHQIPVFYCNECGHEWADEDENPVCCPKCKSKNFYQDPDVLDTWFSSGLWPFSTLGWGNDENYKNEKWFEEDLKEFYPNTMLITGFDILFFWVARMMFQSENALKKLPFKDIYLHALVKTATGEKMSKSSGNVIDPLVKIDEYSADILRFTLALLCIQGRDIRLSEEKLVQVRNFTNKLYNAHKFLLLNENKFQNLSELELKTELGIYMFSRFQNCVSETRKNLDEYRFNDAASEIYKFLWDEFCDWGIELSKAEKSAVKELGAIFKEAMKLLNPFMPFLSEYLWHELSGTSLQNSDSIMIMPYPKATKQNGEIEAKFSLIIESIVAIRRAKATIDLGNSKIPLAYIKLNESINLENELEFIKLLAKCEDVKFVNEKVTDAVADVSQNLSVFVPLSGVDLSEILKRLNAQKTKLEKEILKLEGMLKNEKFIANAPAEVVQTNREGLKNAKDQLSKVENEIRSLEKAK</sequence>
<dbReference type="PANTHER" id="PTHR11946">
    <property type="entry name" value="VALYL-TRNA SYNTHETASES"/>
    <property type="match status" value="1"/>
</dbReference>
<evidence type="ECO:0000313" key="14">
    <source>
        <dbReference type="Proteomes" id="UP001075225"/>
    </source>
</evidence>
<comment type="subcellular location">
    <subcellularLocation>
        <location evidence="9">Cytoplasm</location>
    </subcellularLocation>
</comment>
<evidence type="ECO:0000259" key="12">
    <source>
        <dbReference type="Pfam" id="PF10458"/>
    </source>
</evidence>
<dbReference type="InterPro" id="IPR033705">
    <property type="entry name" value="Anticodon_Ia_Val"/>
</dbReference>
<comment type="similarity">
    <text evidence="9">Belongs to the class-I aminoacyl-tRNA synthetase family. ValS type 1 subfamily.</text>
</comment>
<dbReference type="EC" id="6.1.1.9" evidence="9"/>
<dbReference type="GO" id="GO:0006438">
    <property type="term" value="P:valyl-tRNA aminoacylation"/>
    <property type="evidence" value="ECO:0007669"/>
    <property type="project" value="UniProtKB-UniRule"/>
</dbReference>
<evidence type="ECO:0000256" key="9">
    <source>
        <dbReference type="HAMAP-Rule" id="MF_02004"/>
    </source>
</evidence>
<evidence type="ECO:0000256" key="6">
    <source>
        <dbReference type="ARBA" id="ARBA00023054"/>
    </source>
</evidence>
<dbReference type="InterPro" id="IPR014729">
    <property type="entry name" value="Rossmann-like_a/b/a_fold"/>
</dbReference>
<dbReference type="InterPro" id="IPR001412">
    <property type="entry name" value="aa-tRNA-synth_I_CS"/>
</dbReference>
<dbReference type="Gene3D" id="1.10.287.380">
    <property type="entry name" value="Valyl-tRNA synthetase, C-terminal domain"/>
    <property type="match status" value="1"/>
</dbReference>
<dbReference type="CDD" id="cd00817">
    <property type="entry name" value="ValRS_core"/>
    <property type="match status" value="1"/>
</dbReference>
<dbReference type="EMBL" id="JAPXGO010000004">
    <property type="protein sequence ID" value="MCZ6160092.1"/>
    <property type="molecule type" value="Genomic_DNA"/>
</dbReference>
<dbReference type="InterPro" id="IPR010978">
    <property type="entry name" value="tRNA-bd_arm"/>
</dbReference>
<dbReference type="Proteomes" id="UP001075225">
    <property type="component" value="Unassembled WGS sequence"/>
</dbReference>
<feature type="domain" description="Aminoacyl-tRNA synthetase class Ia" evidence="10">
    <location>
        <begin position="13"/>
        <end position="571"/>
    </location>
</feature>
<dbReference type="SUPFAM" id="SSF47323">
    <property type="entry name" value="Anticodon-binding domain of a subclass of class I aminoacyl-tRNA synthetases"/>
    <property type="match status" value="1"/>
</dbReference>
<evidence type="ECO:0000256" key="7">
    <source>
        <dbReference type="ARBA" id="ARBA00023146"/>
    </source>
</evidence>